<keyword evidence="3" id="KW-0378">Hydrolase</keyword>
<reference evidence="3 4" key="1">
    <citation type="submission" date="2018-10" db="EMBL/GenBank/DDBJ databases">
        <title>Aeromicrobium sp. 9W16Y-2 whole genome shotgun sequence.</title>
        <authorList>
            <person name="Li F."/>
        </authorList>
    </citation>
    <scope>NUCLEOTIDE SEQUENCE [LARGE SCALE GENOMIC DNA]</scope>
    <source>
        <strain evidence="3 4">9W16Y-2</strain>
    </source>
</reference>
<dbReference type="EMBL" id="RDBF01000008">
    <property type="protein sequence ID" value="RLV55417.1"/>
    <property type="molecule type" value="Genomic_DNA"/>
</dbReference>
<dbReference type="InterPro" id="IPR000587">
    <property type="entry name" value="Creatinase_N"/>
</dbReference>
<dbReference type="InterPro" id="IPR000994">
    <property type="entry name" value="Pept_M24"/>
</dbReference>
<dbReference type="SUPFAM" id="SSF55920">
    <property type="entry name" value="Creatinase/aminopeptidase"/>
    <property type="match status" value="1"/>
</dbReference>
<evidence type="ECO:0000259" key="1">
    <source>
        <dbReference type="Pfam" id="PF00557"/>
    </source>
</evidence>
<dbReference type="PANTHER" id="PTHR46112">
    <property type="entry name" value="AMINOPEPTIDASE"/>
    <property type="match status" value="1"/>
</dbReference>
<dbReference type="RefSeq" id="WP_121794757.1">
    <property type="nucleotide sequence ID" value="NZ_RDBF01000008.1"/>
</dbReference>
<dbReference type="InterPro" id="IPR050659">
    <property type="entry name" value="Peptidase_M24B"/>
</dbReference>
<feature type="domain" description="Peptidase M24" evidence="1">
    <location>
        <begin position="129"/>
        <end position="331"/>
    </location>
</feature>
<evidence type="ECO:0000313" key="4">
    <source>
        <dbReference type="Proteomes" id="UP000282515"/>
    </source>
</evidence>
<dbReference type="Pfam" id="PF01321">
    <property type="entry name" value="Creatinase_N"/>
    <property type="match status" value="1"/>
</dbReference>
<protein>
    <submittedName>
        <fullName evidence="3">Aminopeptidase P family protein</fullName>
    </submittedName>
</protein>
<dbReference type="PANTHER" id="PTHR46112:SF8">
    <property type="entry name" value="CYTOPLASMIC PEPTIDASE PEPQ-RELATED"/>
    <property type="match status" value="1"/>
</dbReference>
<dbReference type="Gene3D" id="3.40.350.10">
    <property type="entry name" value="Creatinase/prolidase N-terminal domain"/>
    <property type="match status" value="1"/>
</dbReference>
<keyword evidence="4" id="KW-1185">Reference proteome</keyword>
<dbReference type="AlphaFoldDB" id="A0A3L8PJ95"/>
<name>A0A3L8PJ95_9ACTN</name>
<sequence length="348" mass="37711">MSAADRRERLATLLRERDADAMYVGDLVNVRYLTGFTGSNGAVLVHADGTTVFFTDGRYQDQAAVEVPGVERVITRRILDEVRARTAGTLVAETHLLAVDAWEQLGRPGAAGRLVEGLRETKDDDEIDALRRACTVSTTALEQLLAGPLLGRSERELARDLEWRMLEVGAEDKAFDTILAAGDHTSIPHHRPTERTVQEGDLLKIDFGARVDGYHADCTRTVVVGAAADWQREIYAAVRASQAAGVERLRDGVPVPEAHAAAVDSLEEAGWLHAFTTGLGHGVGLQIHEDPFLGPGHPSTLTRRTVLTMEPGIYLPGRGGVRIEDTVLVTDSGPEVLTTTTKDLMEIA</sequence>
<gene>
    <name evidence="3" type="ORF">D9V41_11720</name>
</gene>
<dbReference type="Gene3D" id="3.90.230.10">
    <property type="entry name" value="Creatinase/methionine aminopeptidase superfamily"/>
    <property type="match status" value="1"/>
</dbReference>
<comment type="caution">
    <text evidence="3">The sequence shown here is derived from an EMBL/GenBank/DDBJ whole genome shotgun (WGS) entry which is preliminary data.</text>
</comment>
<accession>A0A3L8PJ95</accession>
<organism evidence="3 4">
    <name type="scientific">Aeromicrobium phragmitis</name>
    <dbReference type="NCBI Taxonomy" id="2478914"/>
    <lineage>
        <taxon>Bacteria</taxon>
        <taxon>Bacillati</taxon>
        <taxon>Actinomycetota</taxon>
        <taxon>Actinomycetes</taxon>
        <taxon>Propionibacteriales</taxon>
        <taxon>Nocardioidaceae</taxon>
        <taxon>Aeromicrobium</taxon>
    </lineage>
</organism>
<evidence type="ECO:0000313" key="3">
    <source>
        <dbReference type="EMBL" id="RLV55417.1"/>
    </source>
</evidence>
<dbReference type="GO" id="GO:0004177">
    <property type="term" value="F:aminopeptidase activity"/>
    <property type="evidence" value="ECO:0007669"/>
    <property type="project" value="UniProtKB-KW"/>
</dbReference>
<keyword evidence="3" id="KW-0031">Aminopeptidase</keyword>
<dbReference type="SUPFAM" id="SSF53092">
    <property type="entry name" value="Creatinase/prolidase N-terminal domain"/>
    <property type="match status" value="1"/>
</dbReference>
<dbReference type="InterPro" id="IPR036005">
    <property type="entry name" value="Creatinase/aminopeptidase-like"/>
</dbReference>
<dbReference type="Pfam" id="PF00557">
    <property type="entry name" value="Peptidase_M24"/>
    <property type="match status" value="1"/>
</dbReference>
<dbReference type="OrthoDB" id="9806388at2"/>
<dbReference type="InterPro" id="IPR029149">
    <property type="entry name" value="Creatin/AminoP/Spt16_N"/>
</dbReference>
<keyword evidence="3" id="KW-0645">Protease</keyword>
<dbReference type="Proteomes" id="UP000282515">
    <property type="component" value="Unassembled WGS sequence"/>
</dbReference>
<feature type="domain" description="Creatinase N-terminal" evidence="2">
    <location>
        <begin position="6"/>
        <end position="100"/>
    </location>
</feature>
<evidence type="ECO:0000259" key="2">
    <source>
        <dbReference type="Pfam" id="PF01321"/>
    </source>
</evidence>
<proteinExistence type="predicted"/>